<feature type="coiled-coil region" evidence="1">
    <location>
        <begin position="29"/>
        <end position="56"/>
    </location>
</feature>
<dbReference type="SUPFAM" id="SSF53098">
    <property type="entry name" value="Ribonuclease H-like"/>
    <property type="match status" value="1"/>
</dbReference>
<feature type="compositionally biased region" description="Basic and acidic residues" evidence="2">
    <location>
        <begin position="143"/>
        <end position="155"/>
    </location>
</feature>
<evidence type="ECO:0000256" key="2">
    <source>
        <dbReference type="SAM" id="MobiDB-lite"/>
    </source>
</evidence>
<dbReference type="GO" id="GO:0015074">
    <property type="term" value="P:DNA integration"/>
    <property type="evidence" value="ECO:0007669"/>
    <property type="project" value="InterPro"/>
</dbReference>
<reference evidence="5" key="1">
    <citation type="submission" date="2016-11" db="UniProtKB">
        <authorList>
            <consortium name="WormBaseParasite"/>
        </authorList>
    </citation>
    <scope>IDENTIFICATION</scope>
</reference>
<proteinExistence type="predicted"/>
<evidence type="ECO:0000313" key="4">
    <source>
        <dbReference type="Proteomes" id="UP000095281"/>
    </source>
</evidence>
<dbReference type="SUPFAM" id="SSF54160">
    <property type="entry name" value="Chromo domain-like"/>
    <property type="match status" value="1"/>
</dbReference>
<dbReference type="InterPro" id="IPR016197">
    <property type="entry name" value="Chromo-like_dom_sf"/>
</dbReference>
<evidence type="ECO:0000256" key="1">
    <source>
        <dbReference type="SAM" id="Coils"/>
    </source>
</evidence>
<dbReference type="InterPro" id="IPR012337">
    <property type="entry name" value="RNaseH-like_sf"/>
</dbReference>
<dbReference type="Pfam" id="PF00665">
    <property type="entry name" value="rve"/>
    <property type="match status" value="1"/>
</dbReference>
<dbReference type="PANTHER" id="PTHR46585">
    <property type="entry name" value="INTEGRASE CORE DOMAIN CONTAINING PROTEIN"/>
    <property type="match status" value="1"/>
</dbReference>
<dbReference type="InterPro" id="IPR001584">
    <property type="entry name" value="Integrase_cat-core"/>
</dbReference>
<keyword evidence="4" id="KW-1185">Reference proteome</keyword>
<keyword evidence="1" id="KW-0175">Coiled coil</keyword>
<dbReference type="GO" id="GO:0003676">
    <property type="term" value="F:nucleic acid binding"/>
    <property type="evidence" value="ECO:0007669"/>
    <property type="project" value="InterPro"/>
</dbReference>
<evidence type="ECO:0000259" key="3">
    <source>
        <dbReference type="PROSITE" id="PS50994"/>
    </source>
</evidence>
<dbReference type="Gene3D" id="2.40.50.40">
    <property type="match status" value="1"/>
</dbReference>
<feature type="domain" description="Integrase catalytic" evidence="3">
    <location>
        <begin position="267"/>
        <end position="432"/>
    </location>
</feature>
<organism evidence="4 5">
    <name type="scientific">Meloidogyne hapla</name>
    <name type="common">Root-knot nematode worm</name>
    <dbReference type="NCBI Taxonomy" id="6305"/>
    <lineage>
        <taxon>Eukaryota</taxon>
        <taxon>Metazoa</taxon>
        <taxon>Ecdysozoa</taxon>
        <taxon>Nematoda</taxon>
        <taxon>Chromadorea</taxon>
        <taxon>Rhabditida</taxon>
        <taxon>Tylenchina</taxon>
        <taxon>Tylenchomorpha</taxon>
        <taxon>Tylenchoidea</taxon>
        <taxon>Meloidogynidae</taxon>
        <taxon>Meloidogyninae</taxon>
        <taxon>Meloidogyne</taxon>
    </lineage>
</organism>
<protein>
    <submittedName>
        <fullName evidence="5">Integrase catalytic domain-containing protein</fullName>
    </submittedName>
</protein>
<accession>A0A1I8BRC3</accession>
<name>A0A1I8BRC3_MELHA</name>
<feature type="compositionally biased region" description="Basic and acidic residues" evidence="2">
    <location>
        <begin position="116"/>
        <end position="134"/>
    </location>
</feature>
<dbReference type="Proteomes" id="UP000095281">
    <property type="component" value="Unplaced"/>
</dbReference>
<dbReference type="WBParaSite" id="MhA1_Contig429.frz3.gene10">
    <property type="protein sequence ID" value="MhA1_Contig429.frz3.gene10"/>
    <property type="gene ID" value="MhA1_Contig429.frz3.gene10"/>
</dbReference>
<sequence>MANKFILIPEDIYRGLLTQPITETGNIGLDYTRKNLENIKRQHTNAEIKNVNYNQELRRYLHMLKDQNDKPMNVAVRQMEDPALEQIKKLLPLLQSNSKENTPSEQYTSPIANKNEYSEKISPLDENYELKDDSMYTAGESPDTGKEEKPSKIKQKTHEIFDAMKKSNLERYDVKQDGKILNKKDGKEILGSNAQKSLECILRTGISGKLRWGELTPPGTAVLENKLKKDDTIWPLIEKAREESTPKRKLSGKNQITEGKWGKPKRSRTYPSGYMTDVQCDLADFQKLSRQNNGNNYALVAIDVLSKRVFAEPIKSKKSKDMINAFEKVLSRMEMYPHRIFSDKGTEFCSKEIMDFFKEKDIEKYTANASIVKASLAERCIRNLKQRLYRFMSEKHTLKWTEALSKVVNAVNHSKCRVLGGLRPVDIGFNNAKQVREKVFGPVGKNKSRRKPRFEENEHVRMSRNKNMFAKGYLPNFSDEILQIDLVKNKANPNRYRVRDDKGELFKGYFYPEELTRVRKDENTSYRIEKIIRSRKKTDGSREYYVKFFEYPEPEWVDETQFV</sequence>
<dbReference type="AlphaFoldDB" id="A0A1I8BRC3"/>
<dbReference type="PANTHER" id="PTHR46585:SF1">
    <property type="entry name" value="CHROMO DOMAIN-CONTAINING PROTEIN"/>
    <property type="match status" value="1"/>
</dbReference>
<feature type="region of interest" description="Disordered" evidence="2">
    <location>
        <begin position="244"/>
        <end position="268"/>
    </location>
</feature>
<feature type="compositionally biased region" description="Polar residues" evidence="2">
    <location>
        <begin position="95"/>
        <end position="112"/>
    </location>
</feature>
<dbReference type="PROSITE" id="PS50994">
    <property type="entry name" value="INTEGRASE"/>
    <property type="match status" value="1"/>
</dbReference>
<feature type="region of interest" description="Disordered" evidence="2">
    <location>
        <begin position="95"/>
        <end position="155"/>
    </location>
</feature>
<evidence type="ECO:0000313" key="5">
    <source>
        <dbReference type="WBParaSite" id="MhA1_Contig429.frz3.gene10"/>
    </source>
</evidence>
<dbReference type="InterPro" id="IPR036397">
    <property type="entry name" value="RNaseH_sf"/>
</dbReference>
<dbReference type="Gene3D" id="3.30.420.10">
    <property type="entry name" value="Ribonuclease H-like superfamily/Ribonuclease H"/>
    <property type="match status" value="1"/>
</dbReference>